<dbReference type="OrthoDB" id="5866337at2759"/>
<dbReference type="EMBL" id="UYYB01097878">
    <property type="protein sequence ID" value="VDM76852.1"/>
    <property type="molecule type" value="Genomic_DNA"/>
</dbReference>
<gene>
    <name evidence="1" type="ORF">SVUK_LOCUS11850</name>
</gene>
<protein>
    <submittedName>
        <fullName evidence="1">Uncharacterized protein</fullName>
    </submittedName>
</protein>
<organism evidence="1 2">
    <name type="scientific">Strongylus vulgaris</name>
    <name type="common">Blood worm</name>
    <dbReference type="NCBI Taxonomy" id="40348"/>
    <lineage>
        <taxon>Eukaryota</taxon>
        <taxon>Metazoa</taxon>
        <taxon>Ecdysozoa</taxon>
        <taxon>Nematoda</taxon>
        <taxon>Chromadorea</taxon>
        <taxon>Rhabditida</taxon>
        <taxon>Rhabditina</taxon>
        <taxon>Rhabditomorpha</taxon>
        <taxon>Strongyloidea</taxon>
        <taxon>Strongylidae</taxon>
        <taxon>Strongylus</taxon>
    </lineage>
</organism>
<evidence type="ECO:0000313" key="2">
    <source>
        <dbReference type="Proteomes" id="UP000270094"/>
    </source>
</evidence>
<sequence length="187" mass="21401">MDQSLLTFSVLATCTQSHIVLVDPTFATLLPRAPPRCHQRRVHSVYVENNPICMNNSQSLMVDVVPNNPRSQSNEVLVVSCAPLGKEIIHERIFTKQMDIQISTASESFLDLDIIERNVLLVAARYPVPTNCHIISQRHNDVRVIQLTDEVWWLRGLNGYNEIFAKIGRSRYGLLGPTERIDFYWLE</sequence>
<dbReference type="Proteomes" id="UP000270094">
    <property type="component" value="Unassembled WGS sequence"/>
</dbReference>
<accession>A0A3P7LC33</accession>
<evidence type="ECO:0000313" key="1">
    <source>
        <dbReference type="EMBL" id="VDM76852.1"/>
    </source>
</evidence>
<keyword evidence="2" id="KW-1185">Reference proteome</keyword>
<dbReference type="AlphaFoldDB" id="A0A3P7LC33"/>
<proteinExistence type="predicted"/>
<name>A0A3P7LC33_STRVU</name>
<reference evidence="1 2" key="1">
    <citation type="submission" date="2018-11" db="EMBL/GenBank/DDBJ databases">
        <authorList>
            <consortium name="Pathogen Informatics"/>
        </authorList>
    </citation>
    <scope>NUCLEOTIDE SEQUENCE [LARGE SCALE GENOMIC DNA]</scope>
</reference>